<gene>
    <name evidence="3" type="ORF">FM037_06030</name>
</gene>
<evidence type="ECO:0000313" key="4">
    <source>
        <dbReference type="Proteomes" id="UP000315947"/>
    </source>
</evidence>
<organism evidence="3 4">
    <name type="scientific">Shewanella psychropiezotolerans</name>
    <dbReference type="NCBI Taxonomy" id="2593655"/>
    <lineage>
        <taxon>Bacteria</taxon>
        <taxon>Pseudomonadati</taxon>
        <taxon>Pseudomonadota</taxon>
        <taxon>Gammaproteobacteria</taxon>
        <taxon>Alteromonadales</taxon>
        <taxon>Shewanellaceae</taxon>
        <taxon>Shewanella</taxon>
    </lineage>
</organism>
<dbReference type="SUPFAM" id="SSF52172">
    <property type="entry name" value="CheY-like"/>
    <property type="match status" value="1"/>
</dbReference>
<keyword evidence="1" id="KW-0597">Phosphoprotein</keyword>
<protein>
    <submittedName>
        <fullName evidence="3">Response regulator</fullName>
    </submittedName>
</protein>
<evidence type="ECO:0000313" key="3">
    <source>
        <dbReference type="EMBL" id="QDO82869.1"/>
    </source>
</evidence>
<dbReference type="Gene3D" id="3.40.50.2300">
    <property type="match status" value="1"/>
</dbReference>
<sequence length="124" mass="13937">MSEATLLLIEDDEFMAKQIRTLAESVGFERILQFDALPDDQSYLDADLIVTDIQLPNMVGIAHIDRIITLKGNKPIILVTGLDQMTLASTLTILKMKRVNIVAALTKPFNRKDFKQLLEAQLPK</sequence>
<feature type="modified residue" description="4-aspartylphosphate" evidence="1">
    <location>
        <position position="52"/>
    </location>
</feature>
<dbReference type="InterPro" id="IPR011006">
    <property type="entry name" value="CheY-like_superfamily"/>
</dbReference>
<dbReference type="Pfam" id="PF00072">
    <property type="entry name" value="Response_reg"/>
    <property type="match status" value="1"/>
</dbReference>
<dbReference type="InterPro" id="IPR001789">
    <property type="entry name" value="Sig_transdc_resp-reg_receiver"/>
</dbReference>
<dbReference type="SMART" id="SM00448">
    <property type="entry name" value="REC"/>
    <property type="match status" value="1"/>
</dbReference>
<evidence type="ECO:0000259" key="2">
    <source>
        <dbReference type="PROSITE" id="PS50110"/>
    </source>
</evidence>
<name>A0ABX5WUV2_9GAMM</name>
<evidence type="ECO:0000256" key="1">
    <source>
        <dbReference type="PROSITE-ProRule" id="PRU00169"/>
    </source>
</evidence>
<dbReference type="RefSeq" id="WP_144045254.1">
    <property type="nucleotide sequence ID" value="NZ_CP041614.1"/>
</dbReference>
<keyword evidence="4" id="KW-1185">Reference proteome</keyword>
<feature type="domain" description="Response regulatory" evidence="2">
    <location>
        <begin position="5"/>
        <end position="122"/>
    </location>
</feature>
<dbReference type="Proteomes" id="UP000315947">
    <property type="component" value="Chromosome"/>
</dbReference>
<proteinExistence type="predicted"/>
<reference evidence="3 4" key="1">
    <citation type="submission" date="2019-07" db="EMBL/GenBank/DDBJ databases">
        <title>Shewanella sp. YLB-06 whole genomic sequence.</title>
        <authorList>
            <person name="Yu L."/>
        </authorList>
    </citation>
    <scope>NUCLEOTIDE SEQUENCE [LARGE SCALE GENOMIC DNA]</scope>
    <source>
        <strain evidence="3 4">YLB-06</strain>
    </source>
</reference>
<dbReference type="PROSITE" id="PS50110">
    <property type="entry name" value="RESPONSE_REGULATORY"/>
    <property type="match status" value="1"/>
</dbReference>
<dbReference type="EMBL" id="CP041614">
    <property type="protein sequence ID" value="QDO82869.1"/>
    <property type="molecule type" value="Genomic_DNA"/>
</dbReference>
<accession>A0ABX5WUV2</accession>